<feature type="binding site" evidence="9">
    <location>
        <position position="440"/>
    </location>
    <ligand>
        <name>Mg(2+)</name>
        <dbReference type="ChEBI" id="CHEBI:18420"/>
        <label>2</label>
    </ligand>
</feature>
<sequence length="635" mass="70876">MSDVVMKIQTIYDRLHRDVCSKYGENPPLQVSRAPVYEALWKKLLATIEEMGAEKVSSVLIIDAKASLISSGPADNTVDLLVGLESGALLSLIQVPQELLALVRTFLAGGLKPSVLQDIRQICLFTYKIKSHEVTKTQRDSAIEGFRSRNAACCSITPSSLRLKAQGKGLIPDMLRIARLLSNVIVANIDWREVKPSHGPGAVSDAKRSGSSKWRAIDGKVCRVTDKFYPMAEFFTPSPSWFNHQEATFVDPICKLAIVPKDRRGPRVICTQPSGLMWIQQGQRRVLERTIETSRILSTNRGLASEGIAGSIKFDRHENNGWLALESSRTREFATVDLKDASDLVSWGLVQFLFTKGTNQFLAASRATHVKIDGVQEKLHMYAPMGSAMCFPIESLVFWVIAAAATYVSRGVTYEEIVKSGSATKWVENNKTEVFVFGDDILVRREACTDVCECLKAVGLVPNMSKTFVEGFFREACGVDAFHGEQLVIARLQNIALTSMSDAYAIIDASKRLRRLGMIHTAQYLEEQTEAFLGFRLAAGVFPGGPFWERDWTCDAEGARKALSWNLRRNTEIRFNTDYQYFEAKTVIASPLPTKEPQDGRCRLFRGLTTGVDEHTVDWLNPDNTQYHLGWVRAF</sequence>
<comment type="cofactor">
    <cofactor evidence="9">
        <name>Mg(2+)</name>
        <dbReference type="ChEBI" id="CHEBI:18420"/>
    </cofactor>
    <text evidence="9">Binds 2 Mg(2+) per subunit.</text>
</comment>
<name>A0A514D7V9_9VIRU</name>
<protein>
    <recommendedName>
        <fullName evidence="1">RNA-directed RNA polymerase</fullName>
        <ecNumber evidence="1">2.7.7.48</ecNumber>
    </recommendedName>
    <alternativeName>
        <fullName evidence="7">RNA replicase beta chain</fullName>
    </alternativeName>
</protein>
<feature type="binding site" evidence="9">
    <location>
        <position position="337"/>
    </location>
    <ligand>
        <name>Mg(2+)</name>
        <dbReference type="ChEBI" id="CHEBI:18420"/>
        <label>2</label>
    </ligand>
</feature>
<dbReference type="InterPro" id="IPR007096">
    <property type="entry name" value="RNA-dir_Rpol_cat_phage"/>
</dbReference>
<dbReference type="EMBL" id="MN034981">
    <property type="protein sequence ID" value="QDH89710.1"/>
    <property type="molecule type" value="Genomic_RNA"/>
</dbReference>
<dbReference type="GO" id="GO:0000166">
    <property type="term" value="F:nucleotide binding"/>
    <property type="evidence" value="ECO:0007669"/>
    <property type="project" value="UniProtKB-KW"/>
</dbReference>
<keyword evidence="5" id="KW-0547">Nucleotide-binding</keyword>
<evidence type="ECO:0000256" key="9">
    <source>
        <dbReference type="PIRSR" id="PIRSR605093-1"/>
    </source>
</evidence>
<keyword evidence="3" id="KW-0808">Transferase</keyword>
<dbReference type="GO" id="GO:0003968">
    <property type="term" value="F:RNA-directed RNA polymerase activity"/>
    <property type="evidence" value="ECO:0007669"/>
    <property type="project" value="UniProtKB-KW"/>
</dbReference>
<feature type="binding site" evidence="9">
    <location>
        <position position="439"/>
    </location>
    <ligand>
        <name>Mg(2+)</name>
        <dbReference type="ChEBI" id="CHEBI:18420"/>
        <label>2</label>
    </ligand>
</feature>
<evidence type="ECO:0000256" key="4">
    <source>
        <dbReference type="ARBA" id="ARBA00022695"/>
    </source>
</evidence>
<dbReference type="EC" id="2.7.7.48" evidence="1"/>
<dbReference type="GO" id="GO:0039694">
    <property type="term" value="P:viral RNA genome replication"/>
    <property type="evidence" value="ECO:0007669"/>
    <property type="project" value="InterPro"/>
</dbReference>
<evidence type="ECO:0000256" key="2">
    <source>
        <dbReference type="ARBA" id="ARBA00022484"/>
    </source>
</evidence>
<keyword evidence="9" id="KW-0479">Metal-binding</keyword>
<dbReference type="InterPro" id="IPR005093">
    <property type="entry name" value="RNArep_beta"/>
</dbReference>
<keyword evidence="9" id="KW-0460">Magnesium</keyword>
<evidence type="ECO:0000256" key="6">
    <source>
        <dbReference type="ARBA" id="ARBA00022953"/>
    </source>
</evidence>
<evidence type="ECO:0000256" key="1">
    <source>
        <dbReference type="ARBA" id="ARBA00012494"/>
    </source>
</evidence>
<evidence type="ECO:0000313" key="11">
    <source>
        <dbReference type="EMBL" id="QDH89710.1"/>
    </source>
</evidence>
<feature type="domain" description="RdRp catalytic" evidence="10">
    <location>
        <begin position="322"/>
        <end position="471"/>
    </location>
</feature>
<organism evidence="11">
    <name type="scientific">Leviviridae sp</name>
    <dbReference type="NCBI Taxonomy" id="2027243"/>
    <lineage>
        <taxon>Viruses</taxon>
        <taxon>Riboviria</taxon>
        <taxon>Orthornavirae</taxon>
        <taxon>Lenarviricota</taxon>
        <taxon>Leviviricetes</taxon>
        <taxon>Norzivirales</taxon>
        <taxon>Fiersviridae</taxon>
    </lineage>
</organism>
<proteinExistence type="predicted"/>
<dbReference type="Pfam" id="PF03431">
    <property type="entry name" value="RNA_replicase_B"/>
    <property type="match status" value="1"/>
</dbReference>
<keyword evidence="2 11" id="KW-0696">RNA-directed RNA polymerase</keyword>
<reference evidence="11" key="1">
    <citation type="submission" date="2019-05" db="EMBL/GenBank/DDBJ databases">
        <title>Metatranscriptomic reconstruction reveals RNA viruses with the potential to shape carbon cycling in soil.</title>
        <authorList>
            <person name="Starr E.P."/>
            <person name="Nuccio E."/>
            <person name="Pett-Ridge J."/>
            <person name="Banfield J.F."/>
            <person name="Firestone M.K."/>
        </authorList>
    </citation>
    <scope>NUCLEOTIDE SEQUENCE</scope>
    <source>
        <strain evidence="11">H1_Bulk_30_scaffold_206</strain>
    </source>
</reference>
<dbReference type="PROSITE" id="PS50522">
    <property type="entry name" value="RDRP_PHAGE"/>
    <property type="match status" value="1"/>
</dbReference>
<keyword evidence="4" id="KW-0548">Nucleotidyltransferase</keyword>
<evidence type="ECO:0000256" key="8">
    <source>
        <dbReference type="ARBA" id="ARBA00048744"/>
    </source>
</evidence>
<evidence type="ECO:0000256" key="7">
    <source>
        <dbReference type="ARBA" id="ARBA00030248"/>
    </source>
</evidence>
<comment type="catalytic activity">
    <reaction evidence="8">
        <text>RNA(n) + a ribonucleoside 5'-triphosphate = RNA(n+1) + diphosphate</text>
        <dbReference type="Rhea" id="RHEA:21248"/>
        <dbReference type="Rhea" id="RHEA-COMP:14527"/>
        <dbReference type="Rhea" id="RHEA-COMP:17342"/>
        <dbReference type="ChEBI" id="CHEBI:33019"/>
        <dbReference type="ChEBI" id="CHEBI:61557"/>
        <dbReference type="ChEBI" id="CHEBI:140395"/>
        <dbReference type="EC" id="2.7.7.48"/>
    </reaction>
</comment>
<gene>
    <name evidence="11" type="ORF">H1Bulk30206_000001</name>
</gene>
<accession>A0A514D7V9</accession>
<evidence type="ECO:0000256" key="5">
    <source>
        <dbReference type="ARBA" id="ARBA00022741"/>
    </source>
</evidence>
<dbReference type="GO" id="GO:0046872">
    <property type="term" value="F:metal ion binding"/>
    <property type="evidence" value="ECO:0007669"/>
    <property type="project" value="UniProtKB-KW"/>
</dbReference>
<keyword evidence="6" id="KW-0693">Viral RNA replication</keyword>
<evidence type="ECO:0000259" key="10">
    <source>
        <dbReference type="PROSITE" id="PS50522"/>
    </source>
</evidence>
<evidence type="ECO:0000256" key="3">
    <source>
        <dbReference type="ARBA" id="ARBA00022679"/>
    </source>
</evidence>